<comment type="caution">
    <text evidence="2">The sequence shown here is derived from an EMBL/GenBank/DDBJ whole genome shotgun (WGS) entry which is preliminary data.</text>
</comment>
<evidence type="ECO:0000313" key="2">
    <source>
        <dbReference type="EMBL" id="RML25721.1"/>
    </source>
</evidence>
<evidence type="ECO:0000313" key="3">
    <source>
        <dbReference type="Proteomes" id="UP000267978"/>
    </source>
</evidence>
<reference evidence="2 3" key="1">
    <citation type="submission" date="2018-08" db="EMBL/GenBank/DDBJ databases">
        <title>Recombination of ecologically and evolutionarily significant loci maintains genetic cohesion in the Pseudomonas syringae species complex.</title>
        <authorList>
            <person name="Dillon M."/>
            <person name="Thakur S."/>
            <person name="Almeida R.N.D."/>
            <person name="Weir B.S."/>
            <person name="Guttman D.S."/>
        </authorList>
    </citation>
    <scope>NUCLEOTIDE SEQUENCE [LARGE SCALE GENOMIC DNA]</scope>
    <source>
        <strain evidence="2 3">ICMP 3946</strain>
    </source>
</reference>
<dbReference type="GO" id="GO:0003677">
    <property type="term" value="F:DNA binding"/>
    <property type="evidence" value="ECO:0007669"/>
    <property type="project" value="InterPro"/>
</dbReference>
<organism evidence="2 3">
    <name type="scientific">Pseudomonas syringae pv. lapsa</name>
    <dbReference type="NCBI Taxonomy" id="199201"/>
    <lineage>
        <taxon>Bacteria</taxon>
        <taxon>Pseudomonadati</taxon>
        <taxon>Pseudomonadota</taxon>
        <taxon>Gammaproteobacteria</taxon>
        <taxon>Pseudomonadales</taxon>
        <taxon>Pseudomonadaceae</taxon>
        <taxon>Pseudomonas</taxon>
        <taxon>Pseudomonas syringae</taxon>
    </lineage>
</organism>
<dbReference type="InterPro" id="IPR010982">
    <property type="entry name" value="Lambda_DNA-bd_dom_sf"/>
</dbReference>
<feature type="domain" description="HTH cro/C1-type" evidence="1">
    <location>
        <begin position="153"/>
        <end position="206"/>
    </location>
</feature>
<dbReference type="Gene3D" id="1.10.260.40">
    <property type="entry name" value="lambda repressor-like DNA-binding domains"/>
    <property type="match status" value="1"/>
</dbReference>
<dbReference type="InterPro" id="IPR039418">
    <property type="entry name" value="LexA-like"/>
</dbReference>
<dbReference type="Proteomes" id="UP000267978">
    <property type="component" value="Unassembled WGS sequence"/>
</dbReference>
<gene>
    <name evidence="2" type="ORF">ALQ98_04844</name>
</gene>
<dbReference type="PANTHER" id="PTHR33516">
    <property type="entry name" value="LEXA REPRESSOR"/>
    <property type="match status" value="1"/>
</dbReference>
<dbReference type="CDD" id="cd00093">
    <property type="entry name" value="HTH_XRE"/>
    <property type="match status" value="1"/>
</dbReference>
<dbReference type="EMBL" id="RBNO01000065">
    <property type="protein sequence ID" value="RML25721.1"/>
    <property type="molecule type" value="Genomic_DNA"/>
</dbReference>
<evidence type="ECO:0000259" key="1">
    <source>
        <dbReference type="PROSITE" id="PS50943"/>
    </source>
</evidence>
<proteinExistence type="predicted"/>
<dbReference type="InterPro" id="IPR001387">
    <property type="entry name" value="Cro/C1-type_HTH"/>
</dbReference>
<dbReference type="Pfam" id="PF00717">
    <property type="entry name" value="Peptidase_S24"/>
    <property type="match status" value="1"/>
</dbReference>
<accession>A0AB74A5Z5</accession>
<sequence length="366" mass="39665">MASFSSTALWQDRRKFSIRKTSVLFPWCPAFKLGNINSPKRRDGLLSSHFGPGKRRAKGLFFESTSGQSLSALGNYWRHPMLFPNPSGNGALINFELFSCGLLGAEEGNEVLVNTVHAAPPYGNAHILGYGNTDLQGYGSARNTQQMEFKDRLKAARQHAKLNQAELAVRAGITQTSISDLERGKSKATAHVAKIADVCGVNALWLSDGKGDMTAFITSNDPSNVSMAEQPSRMYRYPVVSWVAAGEWSEAVEPYPPGAADEYDVSDYKAKGPAFWLVVKGDSMTAPTAPSIPEGSQILVDTRAEVLPGKLVIAKLAGSNEATFKKLVEDGGVRYLKPLNSAYPTVQCTEDCRIIGVVVRALTKFA</sequence>
<dbReference type="CDD" id="cd06529">
    <property type="entry name" value="S24_LexA-like"/>
    <property type="match status" value="1"/>
</dbReference>
<protein>
    <submittedName>
        <fullName evidence="2">Peptidase</fullName>
    </submittedName>
</protein>
<dbReference type="PROSITE" id="PS50943">
    <property type="entry name" value="HTH_CROC1"/>
    <property type="match status" value="1"/>
</dbReference>
<dbReference type="InterPro" id="IPR036286">
    <property type="entry name" value="LexA/Signal_pep-like_sf"/>
</dbReference>
<dbReference type="Gene3D" id="2.10.109.10">
    <property type="entry name" value="Umud Fragment, subunit A"/>
    <property type="match status" value="1"/>
</dbReference>
<dbReference type="Pfam" id="PF01381">
    <property type="entry name" value="HTH_3"/>
    <property type="match status" value="1"/>
</dbReference>
<dbReference type="InterPro" id="IPR050077">
    <property type="entry name" value="LexA_repressor"/>
</dbReference>
<dbReference type="AlphaFoldDB" id="A0AB74A5Z5"/>
<dbReference type="SUPFAM" id="SSF47413">
    <property type="entry name" value="lambda repressor-like DNA-binding domains"/>
    <property type="match status" value="1"/>
</dbReference>
<dbReference type="SMART" id="SM00530">
    <property type="entry name" value="HTH_XRE"/>
    <property type="match status" value="1"/>
</dbReference>
<dbReference type="SUPFAM" id="SSF51306">
    <property type="entry name" value="LexA/Signal peptidase"/>
    <property type="match status" value="1"/>
</dbReference>
<dbReference type="PANTHER" id="PTHR33516:SF2">
    <property type="entry name" value="LEXA REPRESSOR-RELATED"/>
    <property type="match status" value="1"/>
</dbReference>
<name>A0AB74A5Z5_PSESX</name>
<dbReference type="InterPro" id="IPR015927">
    <property type="entry name" value="Peptidase_S24_S26A/B/C"/>
</dbReference>